<geneLocation type="plasmid" evidence="1">
    <name>unnamed</name>
</geneLocation>
<protein>
    <submittedName>
        <fullName evidence="1">Uncharacterized protein</fullName>
    </submittedName>
</protein>
<evidence type="ECO:0000313" key="1">
    <source>
        <dbReference type="EMBL" id="AYB58772.1"/>
    </source>
</evidence>
<reference evidence="1" key="1">
    <citation type="submission" date="2018-01" db="EMBL/GenBank/DDBJ databases">
        <title>Complete Genome Sequence of three strains from Ralstonia solanacearum ecotype Moko sequevar IIA-53 from Brazil.</title>
        <authorList>
            <person name="Silva J.R."/>
            <person name="Albuquerque G.M.R."/>
            <person name="Pais A.K.L."/>
            <person name="Silva A.M.F."/>
            <person name="Boiteux M.E.N.F."/>
            <person name="Souza E.B."/>
            <person name="Mariano R.L.R."/>
        </authorList>
    </citation>
    <scope>NUCLEOTIDE SEQUENCE [LARGE SCALE GENOMIC DNA]</scope>
    <source>
        <strain evidence="1">SFC</strain>
        <plasmid evidence="1">unnamed</plasmid>
    </source>
</reference>
<gene>
    <name evidence="1" type="ORF">C2L97_22970</name>
</gene>
<proteinExistence type="predicted"/>
<accession>A0A809E2T8</accession>
<dbReference type="AlphaFoldDB" id="A0A809E2T8"/>
<name>A0A809E2T8_RALSL</name>
<organism evidence="1">
    <name type="scientific">Ralstonia solanacearum</name>
    <name type="common">Pseudomonas solanacearum</name>
    <dbReference type="NCBI Taxonomy" id="305"/>
    <lineage>
        <taxon>Bacteria</taxon>
        <taxon>Pseudomonadati</taxon>
        <taxon>Pseudomonadota</taxon>
        <taxon>Betaproteobacteria</taxon>
        <taxon>Burkholderiales</taxon>
        <taxon>Burkholderiaceae</taxon>
        <taxon>Ralstonia</taxon>
        <taxon>Ralstonia solanacearum species complex</taxon>
    </lineage>
</organism>
<sequence length="70" mass="7933">MGIVRVRIRGIGGDSMVCHPIARNISVWKHKHGADLNPCRRYPQELTAVKTKIDNENHSRLKRARLAHPG</sequence>
<dbReference type="EMBL" id="CP026093">
    <property type="protein sequence ID" value="AYB58772.1"/>
    <property type="molecule type" value="Genomic_DNA"/>
</dbReference>
<keyword evidence="1" id="KW-0614">Plasmid</keyword>